<evidence type="ECO:0000256" key="7">
    <source>
        <dbReference type="PROSITE-ProRule" id="PRU01379"/>
    </source>
</evidence>
<keyword evidence="5" id="KW-0862">Zinc</keyword>
<protein>
    <recommendedName>
        <fullName evidence="9">Peptidase M14 domain-containing protein</fullName>
    </recommendedName>
</protein>
<comment type="similarity">
    <text evidence="2 7">Belongs to the peptidase M14 family.</text>
</comment>
<keyword evidence="11" id="KW-1185">Reference proteome</keyword>
<dbReference type="InterPro" id="IPR000834">
    <property type="entry name" value="Peptidase_M14"/>
</dbReference>
<proteinExistence type="inferred from homology"/>
<evidence type="ECO:0000259" key="9">
    <source>
        <dbReference type="PROSITE" id="PS52035"/>
    </source>
</evidence>
<evidence type="ECO:0000256" key="4">
    <source>
        <dbReference type="ARBA" id="ARBA00022801"/>
    </source>
</evidence>
<dbReference type="PROSITE" id="PS52035">
    <property type="entry name" value="PEPTIDASE_M14"/>
    <property type="match status" value="1"/>
</dbReference>
<feature type="active site" description="Proton donor/acceptor" evidence="7">
    <location>
        <position position="396"/>
    </location>
</feature>
<gene>
    <name evidence="10" type="ORF">S7711_00214</name>
</gene>
<dbReference type="Proteomes" id="UP000028045">
    <property type="component" value="Unassembled WGS sequence"/>
</dbReference>
<dbReference type="GO" id="GO:0008270">
    <property type="term" value="F:zinc ion binding"/>
    <property type="evidence" value="ECO:0007669"/>
    <property type="project" value="InterPro"/>
</dbReference>
<dbReference type="AlphaFoldDB" id="A0A084B3T3"/>
<evidence type="ECO:0000256" key="8">
    <source>
        <dbReference type="SAM" id="SignalP"/>
    </source>
</evidence>
<dbReference type="PANTHER" id="PTHR11705:SF143">
    <property type="entry name" value="SLL0236 PROTEIN"/>
    <property type="match status" value="1"/>
</dbReference>
<dbReference type="SMART" id="SM00631">
    <property type="entry name" value="Zn_pept"/>
    <property type="match status" value="1"/>
</dbReference>
<dbReference type="HOGENOM" id="CLU_018931_0_0_1"/>
<evidence type="ECO:0000256" key="3">
    <source>
        <dbReference type="ARBA" id="ARBA00022670"/>
    </source>
</evidence>
<keyword evidence="4" id="KW-0378">Hydrolase</keyword>
<feature type="chain" id="PRO_5001771377" description="Peptidase M14 domain-containing protein" evidence="8">
    <location>
        <begin position="19"/>
        <end position="441"/>
    </location>
</feature>
<feature type="domain" description="Peptidase M14" evidence="9">
    <location>
        <begin position="75"/>
        <end position="426"/>
    </location>
</feature>
<keyword evidence="8" id="KW-0732">Signal</keyword>
<dbReference type="Gene3D" id="3.40.630.10">
    <property type="entry name" value="Zn peptidases"/>
    <property type="match status" value="1"/>
</dbReference>
<dbReference type="PANTHER" id="PTHR11705">
    <property type="entry name" value="PROTEASE FAMILY M14 CARBOXYPEPTIDASE A,B"/>
    <property type="match status" value="1"/>
</dbReference>
<dbReference type="GO" id="GO:0004181">
    <property type="term" value="F:metallocarboxypeptidase activity"/>
    <property type="evidence" value="ECO:0007669"/>
    <property type="project" value="InterPro"/>
</dbReference>
<reference evidence="10 11" key="1">
    <citation type="journal article" date="2014" name="BMC Genomics">
        <title>Comparative genome sequencing reveals chemotype-specific gene clusters in the toxigenic black mold Stachybotrys.</title>
        <authorList>
            <person name="Semeiks J."/>
            <person name="Borek D."/>
            <person name="Otwinowski Z."/>
            <person name="Grishin N.V."/>
        </authorList>
    </citation>
    <scope>NUCLEOTIDE SEQUENCE [LARGE SCALE GENOMIC DNA]</scope>
    <source>
        <strain evidence="11">CBS 109288 / IBT 7711</strain>
    </source>
</reference>
<evidence type="ECO:0000256" key="2">
    <source>
        <dbReference type="ARBA" id="ARBA00005988"/>
    </source>
</evidence>
<dbReference type="PROSITE" id="PS51257">
    <property type="entry name" value="PROKAR_LIPOPROTEIN"/>
    <property type="match status" value="1"/>
</dbReference>
<evidence type="ECO:0000256" key="6">
    <source>
        <dbReference type="ARBA" id="ARBA00023049"/>
    </source>
</evidence>
<dbReference type="Pfam" id="PF00246">
    <property type="entry name" value="Peptidase_M14"/>
    <property type="match status" value="1"/>
</dbReference>
<dbReference type="SUPFAM" id="SSF53187">
    <property type="entry name" value="Zn-dependent exopeptidases"/>
    <property type="match status" value="1"/>
</dbReference>
<dbReference type="EMBL" id="KL648097">
    <property type="protein sequence ID" value="KEY72212.1"/>
    <property type="molecule type" value="Genomic_DNA"/>
</dbReference>
<evidence type="ECO:0000256" key="5">
    <source>
        <dbReference type="ARBA" id="ARBA00022833"/>
    </source>
</evidence>
<sequence>MKLPTLLSVCALAITSQACLLPRELEEAYANGLPPPAITRRQTTHVDYPVGTGDRFDGGQTAPRGLGLEDRSLGSILNTHEVNSALWGLATAFDQLEVFEAPFRTFENRTVYGAQVGESPRVFIQGGLHARERGSSDSVIYAIADLLHANKSGSGLTYGNTTFTAQQVERALSAGVVILPLNNPDGVAWDAATNSCWRKNRNATSATPDRPRTVGIDINRNFDFLWEWRRYFNPNANLGSVASDDPNSEIFHGLSPASEAESKNTVWVEDTHPDLSWYIDVHSYGADVLYGWGIDNMQTTDPYMNFGNSTYDGLRGILGDDPLDSVYREYIDPENLTQGINTTARLANSITSAGDISYISRQSVSLYPTSGGSGDYTQSRYLRVDPGTRIKSITLEFGEPSASPACPFYPNDHEYHNSVRQVSAGLVELLLAEAEHQLQIG</sequence>
<keyword evidence="6" id="KW-0482">Metalloprotease</keyword>
<accession>A0A084B3T3</accession>
<comment type="cofactor">
    <cofactor evidence="1">
        <name>Zn(2+)</name>
        <dbReference type="ChEBI" id="CHEBI:29105"/>
    </cofactor>
</comment>
<feature type="signal peptide" evidence="8">
    <location>
        <begin position="1"/>
        <end position="18"/>
    </location>
</feature>
<evidence type="ECO:0000256" key="1">
    <source>
        <dbReference type="ARBA" id="ARBA00001947"/>
    </source>
</evidence>
<dbReference type="GO" id="GO:0006508">
    <property type="term" value="P:proteolysis"/>
    <property type="evidence" value="ECO:0007669"/>
    <property type="project" value="UniProtKB-KW"/>
</dbReference>
<evidence type="ECO:0000313" key="10">
    <source>
        <dbReference type="EMBL" id="KEY72212.1"/>
    </source>
</evidence>
<keyword evidence="3" id="KW-0645">Protease</keyword>
<evidence type="ECO:0000313" key="11">
    <source>
        <dbReference type="Proteomes" id="UP000028045"/>
    </source>
</evidence>
<name>A0A084B3T3_STACB</name>
<dbReference type="OrthoDB" id="3626597at2759"/>
<organism evidence="10 11">
    <name type="scientific">Stachybotrys chartarum (strain CBS 109288 / IBT 7711)</name>
    <name type="common">Toxic black mold</name>
    <name type="synonym">Stilbospora chartarum</name>
    <dbReference type="NCBI Taxonomy" id="1280523"/>
    <lineage>
        <taxon>Eukaryota</taxon>
        <taxon>Fungi</taxon>
        <taxon>Dikarya</taxon>
        <taxon>Ascomycota</taxon>
        <taxon>Pezizomycotina</taxon>
        <taxon>Sordariomycetes</taxon>
        <taxon>Hypocreomycetidae</taxon>
        <taxon>Hypocreales</taxon>
        <taxon>Stachybotryaceae</taxon>
        <taxon>Stachybotrys</taxon>
    </lineage>
</organism>